<comment type="caution">
    <text evidence="2">The sequence shown here is derived from an EMBL/GenBank/DDBJ whole genome shotgun (WGS) entry which is preliminary data.</text>
</comment>
<reference evidence="2 3" key="1">
    <citation type="submission" date="2018-06" db="EMBL/GenBank/DDBJ databases">
        <title>Extensive metabolic versatility and redundancy in microbially diverse, dynamic hydrothermal sediments.</title>
        <authorList>
            <person name="Dombrowski N."/>
            <person name="Teske A."/>
            <person name="Baker B.J."/>
        </authorList>
    </citation>
    <scope>NUCLEOTIDE SEQUENCE [LARGE SCALE GENOMIC DNA]</scope>
    <source>
        <strain evidence="2">B36_G15</strain>
    </source>
</reference>
<dbReference type="EMBL" id="QNBE01000034">
    <property type="protein sequence ID" value="RKX70599.1"/>
    <property type="molecule type" value="Genomic_DNA"/>
</dbReference>
<evidence type="ECO:0000313" key="3">
    <source>
        <dbReference type="Proteomes" id="UP000268469"/>
    </source>
</evidence>
<sequence>MRNEGGEMSRMILGVLVFSLVVSLVYGGGEEGNSTLLDFFEKKVYEGDKRVYSKGYVHRPCYDLGIVGDDEAILWYLRLLRNEIYARHGRIFSSPELRAFFSQLSWYKPLSVEVQLSELEQRNVSFIQTEEKWYREMIRSRYAEPTSMVNIEELGTYPETYVKEVLLRGTFFLEGGKTNPGPTEFAFTMWEGDPDYPSGFAVSRDGKVAYLLDTFNNRLQIFDLETGRLISSLKVETFRRATKEEVEESKKHGTKTASVLLQ</sequence>
<name>A0A660SIF2_UNCW3</name>
<dbReference type="Proteomes" id="UP000268469">
    <property type="component" value="Unassembled WGS sequence"/>
</dbReference>
<dbReference type="Gene3D" id="1.20.58.1690">
    <property type="match status" value="1"/>
</dbReference>
<dbReference type="InterPro" id="IPR025582">
    <property type="entry name" value="YARHG_dom"/>
</dbReference>
<dbReference type="AlphaFoldDB" id="A0A660SIF2"/>
<gene>
    <name evidence="2" type="ORF">DRP53_04505</name>
</gene>
<accession>A0A660SIF2</accession>
<dbReference type="Pfam" id="PF13308">
    <property type="entry name" value="YARHG"/>
    <property type="match status" value="1"/>
</dbReference>
<proteinExistence type="predicted"/>
<organism evidence="2 3">
    <name type="scientific">candidate division WOR-3 bacterium</name>
    <dbReference type="NCBI Taxonomy" id="2052148"/>
    <lineage>
        <taxon>Bacteria</taxon>
        <taxon>Bacteria division WOR-3</taxon>
    </lineage>
</organism>
<evidence type="ECO:0000259" key="1">
    <source>
        <dbReference type="SMART" id="SM01324"/>
    </source>
</evidence>
<dbReference type="InterPro" id="IPR038434">
    <property type="entry name" value="YARHG_sf"/>
</dbReference>
<dbReference type="SUPFAM" id="SSF63829">
    <property type="entry name" value="Calcium-dependent phosphotriesterase"/>
    <property type="match status" value="1"/>
</dbReference>
<feature type="domain" description="YARHG" evidence="1">
    <location>
        <begin position="62"/>
        <end position="132"/>
    </location>
</feature>
<dbReference type="SMART" id="SM01324">
    <property type="entry name" value="YARHG"/>
    <property type="match status" value="1"/>
</dbReference>
<protein>
    <recommendedName>
        <fullName evidence="1">YARHG domain-containing protein</fullName>
    </recommendedName>
</protein>
<evidence type="ECO:0000313" key="2">
    <source>
        <dbReference type="EMBL" id="RKX70599.1"/>
    </source>
</evidence>